<comment type="caution">
    <text evidence="3">The sequence shown here is derived from an EMBL/GenBank/DDBJ whole genome shotgun (WGS) entry which is preliminary data.</text>
</comment>
<evidence type="ECO:0000313" key="3">
    <source>
        <dbReference type="EMBL" id="EKE43917.1"/>
    </source>
</evidence>
<protein>
    <recommendedName>
        <fullName evidence="5">PEP-CTERM protein-sorting domain-containing protein</fullName>
    </recommendedName>
</protein>
<dbReference type="PATRIC" id="fig|1231392.3.peg.1908"/>
<dbReference type="STRING" id="1231392.OCGS_1898"/>
<keyword evidence="1" id="KW-0812">Transmembrane</keyword>
<accession>K2HB98</accession>
<keyword evidence="4" id="KW-1185">Reference proteome</keyword>
<evidence type="ECO:0000313" key="4">
    <source>
        <dbReference type="Proteomes" id="UP000006765"/>
    </source>
</evidence>
<evidence type="ECO:0008006" key="5">
    <source>
        <dbReference type="Google" id="ProtNLM"/>
    </source>
</evidence>
<organism evidence="3 4">
    <name type="scientific">Oceaniovalibus guishaninsula JLT2003</name>
    <dbReference type="NCBI Taxonomy" id="1231392"/>
    <lineage>
        <taxon>Bacteria</taxon>
        <taxon>Pseudomonadati</taxon>
        <taxon>Pseudomonadota</taxon>
        <taxon>Alphaproteobacteria</taxon>
        <taxon>Rhodobacterales</taxon>
        <taxon>Roseobacteraceae</taxon>
        <taxon>Oceaniovalibus</taxon>
    </lineage>
</organism>
<keyword evidence="2" id="KW-0732">Signal</keyword>
<sequence>MRTPLLAIALAATAATTAQAATTTVTFDMEMDLDPITMYVTGWGFGSPTVVPEGVNCTTTDADPQTHDCRGRAIFRDNRYNLPFLSPYAARANVTASLTVNDANDVLDFSCSGIAGICDTFSQPSAFASLSADRSFFSFSSTDGSIGMAGLFPGGFRYSSDGIVWFTLGTTNYNTEPGFFLDVSYTTTDLTITPPPVVPLPAGGVLLASGLLALGLRRRRG</sequence>
<name>K2HB98_9RHOB</name>
<proteinExistence type="predicted"/>
<feature type="transmembrane region" description="Helical" evidence="1">
    <location>
        <begin position="197"/>
        <end position="216"/>
    </location>
</feature>
<dbReference type="Proteomes" id="UP000006765">
    <property type="component" value="Unassembled WGS sequence"/>
</dbReference>
<gene>
    <name evidence="3" type="ORF">OCGS_1898</name>
</gene>
<keyword evidence="1" id="KW-1133">Transmembrane helix</keyword>
<dbReference type="AlphaFoldDB" id="K2HB98"/>
<feature type="chain" id="PRO_5003858549" description="PEP-CTERM protein-sorting domain-containing protein" evidence="2">
    <location>
        <begin position="21"/>
        <end position="221"/>
    </location>
</feature>
<feature type="signal peptide" evidence="2">
    <location>
        <begin position="1"/>
        <end position="20"/>
    </location>
</feature>
<evidence type="ECO:0000256" key="2">
    <source>
        <dbReference type="SAM" id="SignalP"/>
    </source>
</evidence>
<reference evidence="3 4" key="1">
    <citation type="journal article" date="2012" name="J. Bacteriol.">
        <title>Draft Genome Sequence of Oceaniovalibus guishaninsula JLT2003T.</title>
        <authorList>
            <person name="Tang K."/>
            <person name="Liu K."/>
            <person name="Jiao N."/>
        </authorList>
    </citation>
    <scope>NUCLEOTIDE SEQUENCE [LARGE SCALE GENOMIC DNA]</scope>
    <source>
        <strain evidence="3 4">JLT2003</strain>
    </source>
</reference>
<dbReference type="RefSeq" id="WP_007427050.1">
    <property type="nucleotide sequence ID" value="NZ_AMGO01000046.1"/>
</dbReference>
<evidence type="ECO:0000256" key="1">
    <source>
        <dbReference type="SAM" id="Phobius"/>
    </source>
</evidence>
<keyword evidence="1" id="KW-0472">Membrane</keyword>
<dbReference type="EMBL" id="AMGO01000046">
    <property type="protein sequence ID" value="EKE43917.1"/>
    <property type="molecule type" value="Genomic_DNA"/>
</dbReference>